<dbReference type="InterPro" id="IPR043128">
    <property type="entry name" value="Rev_trsase/Diguanyl_cyclase"/>
</dbReference>
<evidence type="ECO:0000313" key="2">
    <source>
        <dbReference type="EMBL" id="RUS91501.1"/>
    </source>
</evidence>
<dbReference type="PROSITE" id="PS50994">
    <property type="entry name" value="INTEGRASE"/>
    <property type="match status" value="1"/>
</dbReference>
<dbReference type="PANTHER" id="PTHR37984">
    <property type="entry name" value="PROTEIN CBG26694"/>
    <property type="match status" value="1"/>
</dbReference>
<dbReference type="Gene3D" id="1.10.340.70">
    <property type="match status" value="1"/>
</dbReference>
<dbReference type="Pfam" id="PF17921">
    <property type="entry name" value="Integrase_H2C2"/>
    <property type="match status" value="1"/>
</dbReference>
<dbReference type="SUPFAM" id="SSF53098">
    <property type="entry name" value="Ribonuclease H-like"/>
    <property type="match status" value="1"/>
</dbReference>
<dbReference type="Gene3D" id="3.30.70.270">
    <property type="match status" value="1"/>
</dbReference>
<dbReference type="GO" id="GO:0003824">
    <property type="term" value="F:catalytic activity"/>
    <property type="evidence" value="ECO:0007669"/>
    <property type="project" value="UniProtKB-KW"/>
</dbReference>
<dbReference type="Proteomes" id="UP000271974">
    <property type="component" value="Unassembled WGS sequence"/>
</dbReference>
<reference evidence="2 3" key="1">
    <citation type="submission" date="2019-01" db="EMBL/GenBank/DDBJ databases">
        <title>A draft genome assembly of the solar-powered sea slug Elysia chlorotica.</title>
        <authorList>
            <person name="Cai H."/>
            <person name="Li Q."/>
            <person name="Fang X."/>
            <person name="Li J."/>
            <person name="Curtis N.E."/>
            <person name="Altenburger A."/>
            <person name="Shibata T."/>
            <person name="Feng M."/>
            <person name="Maeda T."/>
            <person name="Schwartz J.A."/>
            <person name="Shigenobu S."/>
            <person name="Lundholm N."/>
            <person name="Nishiyama T."/>
            <person name="Yang H."/>
            <person name="Hasebe M."/>
            <person name="Li S."/>
            <person name="Pierce S.K."/>
            <person name="Wang J."/>
        </authorList>
    </citation>
    <scope>NUCLEOTIDE SEQUENCE [LARGE SCALE GENOMIC DNA]</scope>
    <source>
        <strain evidence="2">EC2010</strain>
        <tissue evidence="2">Whole organism of an adult</tissue>
    </source>
</reference>
<evidence type="ECO:0000313" key="3">
    <source>
        <dbReference type="Proteomes" id="UP000271974"/>
    </source>
</evidence>
<dbReference type="FunFam" id="1.10.340.70:FF:000001">
    <property type="entry name" value="Retrovirus-related Pol polyprotein from transposon gypsy-like Protein"/>
    <property type="match status" value="1"/>
</dbReference>
<dbReference type="GO" id="GO:0015074">
    <property type="term" value="P:DNA integration"/>
    <property type="evidence" value="ECO:0007669"/>
    <property type="project" value="InterPro"/>
</dbReference>
<dbReference type="EMBL" id="RQTK01000010">
    <property type="protein sequence ID" value="RUS91501.1"/>
    <property type="molecule type" value="Genomic_DNA"/>
</dbReference>
<evidence type="ECO:0000259" key="1">
    <source>
        <dbReference type="PROSITE" id="PS50994"/>
    </source>
</evidence>
<sequence length="865" mass="98329">MEQIAEFRRGGQIPLDDGTFLPVTSVALPEEEVTNMPVTKGYVDNHPVKGLRDTGCSSAIVREDLVPEENRLEEYTTLILADGTVRNTQRAMVYVDTPYFSGQRRALCMKTPVYDLIIGNIEGARSADDPDPYWKPEACAVMTRGQAKTEGHTTPLKVAEKVNMSIIDRDKLVELQSADETLQRCRVMNEPFEIKGKKVEFLTKSGVLYRQCTTPGEKPSLQVVVPECLRGKIMNLAYDSIFGAHLGITKTLSRIQAILYWPNMGGDVTRFCKSCDICQRTISKSRVQKVPLQNMPLIDVPFKRVAVDLIGPISPPSESGHPYILTLVDYATRYPEATALKKIDTPTVAEALVDMFSRLGIPEEILSDLGTQFVSECMEEVNRLLSIRHLTTTPYHPMCNGLVERFNGTLKTMLKKLCAEQPRQWHRFINALLFAYREVPQESTGFSPFELLYGRTVRGPMHILKELWTEDVDTPEVKTSYQYIFELREKLDATLKLARAELEKAQSKGKRHYDSKAKPRKFQQGDRVLLLLPTDHNKLLMQWKGPYEVEQVVGINDYKVKIGRGSKVFHANLLKKYITRDNESSSQDVMTSCLAVEEDDGDKEIFELMKLDIRSLESINLGENLGEEHQKELNSLVKEFGDLFTPNPGMTDIIQHQIKLTSDVPVYSKPYRLPYATRQDLICLILWLYIEARDEPDSRRYEECPFLLGRYFSSYKDLGGPHPDIAWSLQKSANFTIKPSKCILGTDNVDFIGHRLSGGTKGLHEDNVRKINKASRPITKKQVRSFMGLANYYRDSALLKKRQPNTVRWEEPQERAFQTMRTLLTQRPILRLPDPSKTFIIRTDASNDGIGAVLMPYPVNTEARS</sequence>
<name>A0A433UCB9_ELYCH</name>
<organism evidence="2 3">
    <name type="scientific">Elysia chlorotica</name>
    <name type="common">Eastern emerald elysia</name>
    <name type="synonym">Sea slug</name>
    <dbReference type="NCBI Taxonomy" id="188477"/>
    <lineage>
        <taxon>Eukaryota</taxon>
        <taxon>Metazoa</taxon>
        <taxon>Spiralia</taxon>
        <taxon>Lophotrochozoa</taxon>
        <taxon>Mollusca</taxon>
        <taxon>Gastropoda</taxon>
        <taxon>Heterobranchia</taxon>
        <taxon>Euthyneura</taxon>
        <taxon>Panpulmonata</taxon>
        <taxon>Sacoglossa</taxon>
        <taxon>Placobranchoidea</taxon>
        <taxon>Plakobranchidae</taxon>
        <taxon>Elysia</taxon>
    </lineage>
</organism>
<accession>A0A433UCB9</accession>
<gene>
    <name evidence="2" type="ORF">EGW08_000722</name>
</gene>
<keyword evidence="3" id="KW-1185">Reference proteome</keyword>
<dbReference type="GO" id="GO:0003676">
    <property type="term" value="F:nucleic acid binding"/>
    <property type="evidence" value="ECO:0007669"/>
    <property type="project" value="InterPro"/>
</dbReference>
<dbReference type="FunFam" id="3.30.420.10:FF:000032">
    <property type="entry name" value="Retrovirus-related Pol polyprotein from transposon 297-like Protein"/>
    <property type="match status" value="1"/>
</dbReference>
<dbReference type="InterPro" id="IPR050951">
    <property type="entry name" value="Retrovirus_Pol_polyprotein"/>
</dbReference>
<dbReference type="InterPro" id="IPR036397">
    <property type="entry name" value="RNaseH_sf"/>
</dbReference>
<comment type="caution">
    <text evidence="2">The sequence shown here is derived from an EMBL/GenBank/DDBJ whole genome shotgun (WGS) entry which is preliminary data.</text>
</comment>
<dbReference type="OrthoDB" id="10066679at2759"/>
<dbReference type="InterPro" id="IPR041588">
    <property type="entry name" value="Integrase_H2C2"/>
</dbReference>
<protein>
    <recommendedName>
        <fullName evidence="1">Integrase catalytic domain-containing protein</fullName>
    </recommendedName>
</protein>
<dbReference type="Pfam" id="PF00665">
    <property type="entry name" value="rve"/>
    <property type="match status" value="1"/>
</dbReference>
<dbReference type="STRING" id="188477.A0A433UCB9"/>
<dbReference type="AlphaFoldDB" id="A0A433UCB9"/>
<dbReference type="InterPro" id="IPR001584">
    <property type="entry name" value="Integrase_cat-core"/>
</dbReference>
<dbReference type="SUPFAM" id="SSF56672">
    <property type="entry name" value="DNA/RNA polymerases"/>
    <property type="match status" value="1"/>
</dbReference>
<dbReference type="InterPro" id="IPR043502">
    <property type="entry name" value="DNA/RNA_pol_sf"/>
</dbReference>
<dbReference type="PANTHER" id="PTHR37984:SF15">
    <property type="entry name" value="INTEGRASE CATALYTIC DOMAIN-CONTAINING PROTEIN"/>
    <property type="match status" value="1"/>
</dbReference>
<feature type="domain" description="Integrase catalytic" evidence="1">
    <location>
        <begin position="297"/>
        <end position="456"/>
    </location>
</feature>
<dbReference type="Pfam" id="PF17919">
    <property type="entry name" value="RT_RNaseH_2"/>
    <property type="match status" value="1"/>
</dbReference>
<dbReference type="Gene3D" id="3.30.420.10">
    <property type="entry name" value="Ribonuclease H-like superfamily/Ribonuclease H"/>
    <property type="match status" value="1"/>
</dbReference>
<proteinExistence type="predicted"/>
<dbReference type="InterPro" id="IPR041577">
    <property type="entry name" value="RT_RNaseH_2"/>
</dbReference>
<dbReference type="InterPro" id="IPR012337">
    <property type="entry name" value="RNaseH-like_sf"/>
</dbReference>